<dbReference type="PROSITE" id="PS51819">
    <property type="entry name" value="VOC"/>
    <property type="match status" value="1"/>
</dbReference>
<dbReference type="SUPFAM" id="SSF54593">
    <property type="entry name" value="Glyoxalase/Bleomycin resistance protein/Dihydroxybiphenyl dioxygenase"/>
    <property type="match status" value="1"/>
</dbReference>
<dbReference type="AlphaFoldDB" id="A0A0S7YGV9"/>
<dbReference type="Gene3D" id="3.10.180.10">
    <property type="entry name" value="2,3-Dihydroxybiphenyl 1,2-Dioxygenase, domain 1"/>
    <property type="match status" value="1"/>
</dbReference>
<proteinExistence type="predicted"/>
<protein>
    <recommendedName>
        <fullName evidence="1">VOC domain-containing protein</fullName>
    </recommendedName>
</protein>
<dbReference type="CDD" id="cd06587">
    <property type="entry name" value="VOC"/>
    <property type="match status" value="1"/>
</dbReference>
<gene>
    <name evidence="2" type="ORF">AMJ52_03510</name>
</gene>
<evidence type="ECO:0000313" key="3">
    <source>
        <dbReference type="Proteomes" id="UP000051012"/>
    </source>
</evidence>
<dbReference type="PANTHER" id="PTHR36437:SF2">
    <property type="entry name" value="GLYOXALASE_BLEOMYCIN RESISTANCE PROTEIN_DIOXYGENASE"/>
    <property type="match status" value="1"/>
</dbReference>
<dbReference type="EMBL" id="LJNI01000031">
    <property type="protein sequence ID" value="KPJ73595.1"/>
    <property type="molecule type" value="Genomic_DNA"/>
</dbReference>
<accession>A0A0S7YGV9</accession>
<feature type="domain" description="VOC" evidence="1">
    <location>
        <begin position="3"/>
        <end position="120"/>
    </location>
</feature>
<organism evidence="2 3">
    <name type="scientific">candidate division TA06 bacterium DG_78</name>
    <dbReference type="NCBI Taxonomy" id="1703772"/>
    <lineage>
        <taxon>Bacteria</taxon>
        <taxon>Bacteria division TA06</taxon>
    </lineage>
</organism>
<comment type="caution">
    <text evidence="2">The sequence shown here is derived from an EMBL/GenBank/DDBJ whole genome shotgun (WGS) entry which is preliminary data.</text>
</comment>
<dbReference type="Pfam" id="PF00903">
    <property type="entry name" value="Glyoxalase"/>
    <property type="match status" value="1"/>
</dbReference>
<sequence length="122" mass="14080">MPHVCMIQISVSDLDKAIEWYSKTLGFEISKEHYYHPVAVDLVHRGIRLLLHRVDKPTNIDYPNVSQTLICIKTDNIVKKMDDLKRKGVELLHEIPQDFPAGKFIAFKDPFGNVHELVELKS</sequence>
<dbReference type="Proteomes" id="UP000051012">
    <property type="component" value="Unassembled WGS sequence"/>
</dbReference>
<evidence type="ECO:0000259" key="1">
    <source>
        <dbReference type="PROSITE" id="PS51819"/>
    </source>
</evidence>
<dbReference type="PANTHER" id="PTHR36437">
    <property type="entry name" value="GLYOXALASE/BLEOMYCIN RESISTANCE PROTEIN/DIOXYGENASE"/>
    <property type="match status" value="1"/>
</dbReference>
<reference evidence="2 3" key="1">
    <citation type="journal article" date="2015" name="Microbiome">
        <title>Genomic resolution of linkages in carbon, nitrogen, and sulfur cycling among widespread estuary sediment bacteria.</title>
        <authorList>
            <person name="Baker B.J."/>
            <person name="Lazar C.S."/>
            <person name="Teske A.P."/>
            <person name="Dick G.J."/>
        </authorList>
    </citation>
    <scope>NUCLEOTIDE SEQUENCE [LARGE SCALE GENOMIC DNA]</scope>
    <source>
        <strain evidence="2">DG_78</strain>
    </source>
</reference>
<evidence type="ECO:0000313" key="2">
    <source>
        <dbReference type="EMBL" id="KPJ73595.1"/>
    </source>
</evidence>
<name>A0A0S7YGV9_UNCT6</name>
<dbReference type="InterPro" id="IPR029068">
    <property type="entry name" value="Glyas_Bleomycin-R_OHBP_Dase"/>
</dbReference>
<dbReference type="InterPro" id="IPR004360">
    <property type="entry name" value="Glyas_Fos-R_dOase_dom"/>
</dbReference>
<dbReference type="InterPro" id="IPR037523">
    <property type="entry name" value="VOC_core"/>
</dbReference>